<accession>A0A7J8MCX7</accession>
<sequence>MGEVKETIEVVKTRTDGLDPMREHFKEYVVEGLSSNIDVVEALINTTIGNLTERNDALEARMTTMKEENEAMSKVRGNDRKNEDRQVEFSNGNGGHSGLHMVRKCPKWFVFSSIREDDELKKSSNKACKRVNYKIKTVNSKVVPTVGVAQGVELQIDEWKGNDNIKINALLVLFIDCIGFLDTRLLQYVVLVSQGIKGKMKVLLAIQLAKDILYGRNINLIDMSAMQTHLEMLEG</sequence>
<gene>
    <name evidence="2" type="ORF">Golob_007493</name>
</gene>
<comment type="caution">
    <text evidence="2">The sequence shown here is derived from an EMBL/GenBank/DDBJ whole genome shotgun (WGS) entry which is preliminary data.</text>
</comment>
<evidence type="ECO:0000313" key="3">
    <source>
        <dbReference type="Proteomes" id="UP000593572"/>
    </source>
</evidence>
<keyword evidence="3" id="KW-1185">Reference proteome</keyword>
<dbReference type="AlphaFoldDB" id="A0A7J8MCX7"/>
<evidence type="ECO:0000256" key="1">
    <source>
        <dbReference type="SAM" id="MobiDB-lite"/>
    </source>
</evidence>
<dbReference type="Proteomes" id="UP000593572">
    <property type="component" value="Unassembled WGS sequence"/>
</dbReference>
<evidence type="ECO:0000313" key="2">
    <source>
        <dbReference type="EMBL" id="MBA0562450.1"/>
    </source>
</evidence>
<name>A0A7J8MCX7_9ROSI</name>
<organism evidence="2 3">
    <name type="scientific">Gossypium lobatum</name>
    <dbReference type="NCBI Taxonomy" id="34289"/>
    <lineage>
        <taxon>Eukaryota</taxon>
        <taxon>Viridiplantae</taxon>
        <taxon>Streptophyta</taxon>
        <taxon>Embryophyta</taxon>
        <taxon>Tracheophyta</taxon>
        <taxon>Spermatophyta</taxon>
        <taxon>Magnoliopsida</taxon>
        <taxon>eudicotyledons</taxon>
        <taxon>Gunneridae</taxon>
        <taxon>Pentapetalae</taxon>
        <taxon>rosids</taxon>
        <taxon>malvids</taxon>
        <taxon>Malvales</taxon>
        <taxon>Malvaceae</taxon>
        <taxon>Malvoideae</taxon>
        <taxon>Gossypium</taxon>
    </lineage>
</organism>
<protein>
    <submittedName>
        <fullName evidence="2">Uncharacterized protein</fullName>
    </submittedName>
</protein>
<feature type="compositionally biased region" description="Basic and acidic residues" evidence="1">
    <location>
        <begin position="68"/>
        <end position="87"/>
    </location>
</feature>
<dbReference type="EMBL" id="JABEZX010000008">
    <property type="protein sequence ID" value="MBA0562450.1"/>
    <property type="molecule type" value="Genomic_DNA"/>
</dbReference>
<feature type="region of interest" description="Disordered" evidence="1">
    <location>
        <begin position="68"/>
        <end position="93"/>
    </location>
</feature>
<proteinExistence type="predicted"/>
<reference evidence="2 3" key="1">
    <citation type="journal article" date="2019" name="Genome Biol. Evol.">
        <title>Insights into the evolution of the New World diploid cottons (Gossypium, subgenus Houzingenia) based on genome sequencing.</title>
        <authorList>
            <person name="Grover C.E."/>
            <person name="Arick M.A. 2nd"/>
            <person name="Thrash A."/>
            <person name="Conover J.L."/>
            <person name="Sanders W.S."/>
            <person name="Peterson D.G."/>
            <person name="Frelichowski J.E."/>
            <person name="Scheffler J.A."/>
            <person name="Scheffler B.E."/>
            <person name="Wendel J.F."/>
        </authorList>
    </citation>
    <scope>NUCLEOTIDE SEQUENCE [LARGE SCALE GENOMIC DNA]</scope>
    <source>
        <strain evidence="2">157</strain>
        <tissue evidence="2">Leaf</tissue>
    </source>
</reference>